<feature type="transmembrane region" description="Helical" evidence="1">
    <location>
        <begin position="152"/>
        <end position="180"/>
    </location>
</feature>
<dbReference type="AlphaFoldDB" id="A0A6A6PE42"/>
<keyword evidence="3" id="KW-1185">Reference proteome</keyword>
<accession>A0A6A6PE42</accession>
<name>A0A6A6PE42_9PEZI</name>
<keyword evidence="1" id="KW-0472">Membrane</keyword>
<keyword evidence="1" id="KW-0812">Transmembrane</keyword>
<protein>
    <recommendedName>
        <fullName evidence="4">Transmembrane protein</fullName>
    </recommendedName>
</protein>
<gene>
    <name evidence="2" type="ORF">BDY21DRAFT_10147</name>
</gene>
<dbReference type="Proteomes" id="UP000799766">
    <property type="component" value="Unassembled WGS sequence"/>
</dbReference>
<evidence type="ECO:0000313" key="2">
    <source>
        <dbReference type="EMBL" id="KAF2462231.1"/>
    </source>
</evidence>
<sequence>MARCYVLTRRLCACCFVKQRVEVHTSWLLAFPPSEACSANERMARISLQVRRTRSLLASLGCMPASLRFYLFFLHPKLIQEADRRSFDAGLRLFYSGRLHAFPFSSSPTGKGPPVTSSRHSSLFKYSSSLSIILLSYCFYHECDRQHFSLIYCRAPFIIIFLLSSLRFLRLALMLGFSAFQSDSALSPSQDCLSSCGCGTLISFVDCCVRGPRRIITSPFSCCVAGGDSCMAGAWGAS</sequence>
<evidence type="ECO:0000256" key="1">
    <source>
        <dbReference type="SAM" id="Phobius"/>
    </source>
</evidence>
<evidence type="ECO:0000313" key="3">
    <source>
        <dbReference type="Proteomes" id="UP000799766"/>
    </source>
</evidence>
<reference evidence="2" key="1">
    <citation type="journal article" date="2020" name="Stud. Mycol.">
        <title>101 Dothideomycetes genomes: a test case for predicting lifestyles and emergence of pathogens.</title>
        <authorList>
            <person name="Haridas S."/>
            <person name="Albert R."/>
            <person name="Binder M."/>
            <person name="Bloem J."/>
            <person name="Labutti K."/>
            <person name="Salamov A."/>
            <person name="Andreopoulos B."/>
            <person name="Baker S."/>
            <person name="Barry K."/>
            <person name="Bills G."/>
            <person name="Bluhm B."/>
            <person name="Cannon C."/>
            <person name="Castanera R."/>
            <person name="Culley D."/>
            <person name="Daum C."/>
            <person name="Ezra D."/>
            <person name="Gonzalez J."/>
            <person name="Henrissat B."/>
            <person name="Kuo A."/>
            <person name="Liang C."/>
            <person name="Lipzen A."/>
            <person name="Lutzoni F."/>
            <person name="Magnuson J."/>
            <person name="Mondo S."/>
            <person name="Nolan M."/>
            <person name="Ohm R."/>
            <person name="Pangilinan J."/>
            <person name="Park H.-J."/>
            <person name="Ramirez L."/>
            <person name="Alfaro M."/>
            <person name="Sun H."/>
            <person name="Tritt A."/>
            <person name="Yoshinaga Y."/>
            <person name="Zwiers L.-H."/>
            <person name="Turgeon B."/>
            <person name="Goodwin S."/>
            <person name="Spatafora J."/>
            <person name="Crous P."/>
            <person name="Grigoriev I."/>
        </authorList>
    </citation>
    <scope>NUCLEOTIDE SEQUENCE</scope>
    <source>
        <strain evidence="2">ATCC 16933</strain>
    </source>
</reference>
<dbReference type="EMBL" id="MU001670">
    <property type="protein sequence ID" value="KAF2462231.1"/>
    <property type="molecule type" value="Genomic_DNA"/>
</dbReference>
<proteinExistence type="predicted"/>
<organism evidence="2 3">
    <name type="scientific">Lineolata rhizophorae</name>
    <dbReference type="NCBI Taxonomy" id="578093"/>
    <lineage>
        <taxon>Eukaryota</taxon>
        <taxon>Fungi</taxon>
        <taxon>Dikarya</taxon>
        <taxon>Ascomycota</taxon>
        <taxon>Pezizomycotina</taxon>
        <taxon>Dothideomycetes</taxon>
        <taxon>Dothideomycetes incertae sedis</taxon>
        <taxon>Lineolatales</taxon>
        <taxon>Lineolataceae</taxon>
        <taxon>Lineolata</taxon>
    </lineage>
</organism>
<evidence type="ECO:0008006" key="4">
    <source>
        <dbReference type="Google" id="ProtNLM"/>
    </source>
</evidence>
<keyword evidence="1" id="KW-1133">Transmembrane helix</keyword>